<dbReference type="InterPro" id="IPR020904">
    <property type="entry name" value="Sc_DH/Rdtase_CS"/>
</dbReference>
<organism evidence="3 4">
    <name type="scientific">Cyclobacterium amurskyense</name>
    <dbReference type="NCBI Taxonomy" id="320787"/>
    <lineage>
        <taxon>Bacteria</taxon>
        <taxon>Pseudomonadati</taxon>
        <taxon>Bacteroidota</taxon>
        <taxon>Cytophagia</taxon>
        <taxon>Cytophagales</taxon>
        <taxon>Cyclobacteriaceae</taxon>
        <taxon>Cyclobacterium</taxon>
    </lineage>
</organism>
<dbReference type="FunFam" id="3.40.50.720:FF:000084">
    <property type="entry name" value="Short-chain dehydrogenase reductase"/>
    <property type="match status" value="1"/>
</dbReference>
<dbReference type="STRING" id="320787.CA2015_0413"/>
<dbReference type="PRINTS" id="PR00081">
    <property type="entry name" value="GDHRDH"/>
</dbReference>
<proteinExistence type="inferred from homology"/>
<dbReference type="EMBL" id="CP012040">
    <property type="protein sequence ID" value="AKP49886.1"/>
    <property type="molecule type" value="Genomic_DNA"/>
</dbReference>
<dbReference type="InterPro" id="IPR002347">
    <property type="entry name" value="SDR_fam"/>
</dbReference>
<dbReference type="Pfam" id="PF13561">
    <property type="entry name" value="adh_short_C2"/>
    <property type="match status" value="1"/>
</dbReference>
<reference evidence="3 4" key="1">
    <citation type="submission" date="2015-07" db="EMBL/GenBank/DDBJ databases">
        <authorList>
            <person name="Kim K.M."/>
        </authorList>
    </citation>
    <scope>NUCLEOTIDE SEQUENCE [LARGE SCALE GENOMIC DNA]</scope>
    <source>
        <strain evidence="3 4">KCTC 12363</strain>
    </source>
</reference>
<evidence type="ECO:0000313" key="4">
    <source>
        <dbReference type="Proteomes" id="UP000036520"/>
    </source>
</evidence>
<dbReference type="OrthoDB" id="9788235at2"/>
<dbReference type="GO" id="GO:0016491">
    <property type="term" value="F:oxidoreductase activity"/>
    <property type="evidence" value="ECO:0007669"/>
    <property type="project" value="UniProtKB-KW"/>
</dbReference>
<dbReference type="Proteomes" id="UP000036520">
    <property type="component" value="Chromosome"/>
</dbReference>
<evidence type="ECO:0000256" key="1">
    <source>
        <dbReference type="ARBA" id="ARBA00006484"/>
    </source>
</evidence>
<dbReference type="CDD" id="cd05233">
    <property type="entry name" value="SDR_c"/>
    <property type="match status" value="1"/>
</dbReference>
<dbReference type="SUPFAM" id="SSF51735">
    <property type="entry name" value="NAD(P)-binding Rossmann-fold domains"/>
    <property type="match status" value="1"/>
</dbReference>
<dbReference type="InterPro" id="IPR036291">
    <property type="entry name" value="NAD(P)-bd_dom_sf"/>
</dbReference>
<evidence type="ECO:0000256" key="2">
    <source>
        <dbReference type="ARBA" id="ARBA00023002"/>
    </source>
</evidence>
<evidence type="ECO:0008006" key="5">
    <source>
        <dbReference type="Google" id="ProtNLM"/>
    </source>
</evidence>
<dbReference type="PATRIC" id="fig|320787.5.peg.462"/>
<accession>A0A0H4P622</accession>
<name>A0A0H4P622_9BACT</name>
<protein>
    <recommendedName>
        <fullName evidence="5">Short-chain dehydrogenase/reductase SDR</fullName>
    </recommendedName>
</protein>
<comment type="similarity">
    <text evidence="1">Belongs to the short-chain dehydrogenases/reductases (SDR) family.</text>
</comment>
<dbReference type="PROSITE" id="PS00061">
    <property type="entry name" value="ADH_SHORT"/>
    <property type="match status" value="1"/>
</dbReference>
<dbReference type="PANTHER" id="PTHR24321">
    <property type="entry name" value="DEHYDROGENASES, SHORT CHAIN"/>
    <property type="match status" value="1"/>
</dbReference>
<dbReference type="Gene3D" id="3.40.50.720">
    <property type="entry name" value="NAD(P)-binding Rossmann-like Domain"/>
    <property type="match status" value="1"/>
</dbReference>
<dbReference type="PRINTS" id="PR00080">
    <property type="entry name" value="SDRFAMILY"/>
</dbReference>
<dbReference type="RefSeq" id="WP_048640373.1">
    <property type="nucleotide sequence ID" value="NZ_CP012040.1"/>
</dbReference>
<sequence>MPGSFKNHCVIISGALGDIGRSIVKAFVLRGANVALGDVKENDEAQAFLASINLLNPEVKVLYDRVDVRDPALVKQWVERATEELGTLDIIIPNAATVTIKGIMNISPTEWSNELKVNLDGAFYLSRFASEKLLQGKVSGRLVFVGSWAAETVHQNLPTYSVSKAALRMLSKSLALELAPNDILVNEIAPGYVDAGLSKQVLDGNESAKLKAIEKVPVKRIMHPDEVASSVLWLCDFDNKHMTGSTLLMDGGLSLLS</sequence>
<dbReference type="AlphaFoldDB" id="A0A0H4P622"/>
<evidence type="ECO:0000313" key="3">
    <source>
        <dbReference type="EMBL" id="AKP49886.1"/>
    </source>
</evidence>
<gene>
    <name evidence="3" type="ORF">CA2015_0413</name>
</gene>
<keyword evidence="4" id="KW-1185">Reference proteome</keyword>
<keyword evidence="2" id="KW-0560">Oxidoreductase</keyword>
<dbReference type="KEGG" id="camu:CA2015_0413"/>
<dbReference type="PANTHER" id="PTHR24321:SF8">
    <property type="entry name" value="ESTRADIOL 17-BETA-DEHYDROGENASE 8-RELATED"/>
    <property type="match status" value="1"/>
</dbReference>